<feature type="compositionally biased region" description="Polar residues" evidence="10">
    <location>
        <begin position="103"/>
        <end position="128"/>
    </location>
</feature>
<evidence type="ECO:0000256" key="2">
    <source>
        <dbReference type="ARBA" id="ARBA00010194"/>
    </source>
</evidence>
<keyword evidence="6" id="KW-0862">Zinc</keyword>
<evidence type="ECO:0000256" key="8">
    <source>
        <dbReference type="ARBA" id="ARBA00023163"/>
    </source>
</evidence>
<sequence length="455" mass="48484">MVVLSLDSKNIVHVVEQLTEEQEEDSEGNTSKSANDIIETTDKIICKPSTSALSRNQTSLDRVSQSSGITSFQAHQPLPFSVESLATPAPKHHVAVTAVNLNCSEHGSSPESRTPQSPLSVDSQSSHTPRGKSPVVQFSSFGVGEFRSPSKIPYSLSTFSAGFKNRNEAGKLTCPTPGCDGSGHQTGLYTHHRSLSGCPRRPDKSTIQLLALQQDTVLRCTTPGCTGKGHVNSNRTSHRSMRHMSHHVTVAAASTSSTNMNVSMVIRPSITSTNSSSNNKMLTTTDEIPLDLTLRKSNQKFAEKRNQENENSGKVKRSRTDNSGHLLNQIINDVAATTTTTTTTSTTGIATSPAIVPFSTSNNPSTYLLRKEMNWMLEESASMKCFTNGGRDATTIATTTTTAAAAGATAAVVASANVNNANVNVNNGSSATGFHLARLLLAQLQAHRDASSMLS</sequence>
<evidence type="ECO:0000256" key="4">
    <source>
        <dbReference type="ARBA" id="ARBA00022737"/>
    </source>
</evidence>
<keyword evidence="3" id="KW-0479">Metal-binding</keyword>
<dbReference type="Pfam" id="PF01530">
    <property type="entry name" value="zf-C2HC"/>
    <property type="match status" value="1"/>
</dbReference>
<keyword evidence="4" id="KW-0677">Repeat</keyword>
<name>A0A1I7VI41_LOALO</name>
<dbReference type="GO" id="GO:0000981">
    <property type="term" value="F:DNA-binding transcription factor activity, RNA polymerase II-specific"/>
    <property type="evidence" value="ECO:0007669"/>
    <property type="project" value="TreeGrafter"/>
</dbReference>
<dbReference type="SUPFAM" id="SSF103637">
    <property type="entry name" value="CCHHC domain"/>
    <property type="match status" value="2"/>
</dbReference>
<dbReference type="InterPro" id="IPR036060">
    <property type="entry name" value="Znf_C2H2C_sf"/>
</dbReference>
<reference evidence="11" key="1">
    <citation type="submission" date="2012-04" db="EMBL/GenBank/DDBJ databases">
        <title>The Genome Sequence of Loa loa.</title>
        <authorList>
            <consortium name="The Broad Institute Genome Sequencing Platform"/>
            <consortium name="Broad Institute Genome Sequencing Center for Infectious Disease"/>
            <person name="Nutman T.B."/>
            <person name="Fink D.L."/>
            <person name="Russ C."/>
            <person name="Young S."/>
            <person name="Zeng Q."/>
            <person name="Gargeya S."/>
            <person name="Alvarado L."/>
            <person name="Berlin A."/>
            <person name="Chapman S.B."/>
            <person name="Chen Z."/>
            <person name="Freedman E."/>
            <person name="Gellesch M."/>
            <person name="Goldberg J."/>
            <person name="Griggs A."/>
            <person name="Gujja S."/>
            <person name="Heilman E.R."/>
            <person name="Heiman D."/>
            <person name="Howarth C."/>
            <person name="Mehta T."/>
            <person name="Neiman D."/>
            <person name="Pearson M."/>
            <person name="Roberts A."/>
            <person name="Saif S."/>
            <person name="Shea T."/>
            <person name="Shenoy N."/>
            <person name="Sisk P."/>
            <person name="Stolte C."/>
            <person name="Sykes S."/>
            <person name="White J."/>
            <person name="Yandava C."/>
            <person name="Haas B."/>
            <person name="Henn M.R."/>
            <person name="Nusbaum C."/>
            <person name="Birren B."/>
        </authorList>
    </citation>
    <scope>NUCLEOTIDE SEQUENCE [LARGE SCALE GENOMIC DNA]</scope>
</reference>
<protein>
    <submittedName>
        <fullName evidence="12">Zinc finger protein</fullName>
    </submittedName>
</protein>
<dbReference type="AlphaFoldDB" id="A0A1I7VI41"/>
<dbReference type="GO" id="GO:0008270">
    <property type="term" value="F:zinc ion binding"/>
    <property type="evidence" value="ECO:0007669"/>
    <property type="project" value="UniProtKB-KW"/>
</dbReference>
<dbReference type="PANTHER" id="PTHR10816">
    <property type="entry name" value="MYELIN TRANSCRIPTION FACTOR 1-RELATED"/>
    <property type="match status" value="1"/>
</dbReference>
<dbReference type="PANTHER" id="PTHR10816:SF15">
    <property type="entry name" value="MYELIN TRANSCRIPTION FACTOR 1-LIKE PROTEIN"/>
    <property type="match status" value="1"/>
</dbReference>
<dbReference type="GO" id="GO:0005634">
    <property type="term" value="C:nucleus"/>
    <property type="evidence" value="ECO:0007669"/>
    <property type="project" value="UniProtKB-SubCell"/>
</dbReference>
<keyword evidence="8" id="KW-0804">Transcription</keyword>
<dbReference type="FunFam" id="4.10.320.30:FF:000001">
    <property type="entry name" value="Myelin transcription factor 1-like, a"/>
    <property type="match status" value="1"/>
</dbReference>
<comment type="subcellular location">
    <subcellularLocation>
        <location evidence="1">Nucleus</location>
    </subcellularLocation>
</comment>
<evidence type="ECO:0000256" key="6">
    <source>
        <dbReference type="ARBA" id="ARBA00022833"/>
    </source>
</evidence>
<proteinExistence type="inferred from homology"/>
<dbReference type="Gene3D" id="4.10.320.30">
    <property type="match status" value="2"/>
</dbReference>
<dbReference type="STRING" id="7209.A0A1I7VI41"/>
<keyword evidence="5" id="KW-0863">Zinc-finger</keyword>
<comment type="similarity">
    <text evidence="2">Belongs to the MYT1 family.</text>
</comment>
<reference evidence="12" key="2">
    <citation type="submission" date="2016-11" db="UniProtKB">
        <authorList>
            <consortium name="WormBaseParasite"/>
        </authorList>
    </citation>
    <scope>IDENTIFICATION</scope>
</reference>
<organism evidence="11 12">
    <name type="scientific">Loa loa</name>
    <name type="common">Eye worm</name>
    <name type="synonym">Filaria loa</name>
    <dbReference type="NCBI Taxonomy" id="7209"/>
    <lineage>
        <taxon>Eukaryota</taxon>
        <taxon>Metazoa</taxon>
        <taxon>Ecdysozoa</taxon>
        <taxon>Nematoda</taxon>
        <taxon>Chromadorea</taxon>
        <taxon>Rhabditida</taxon>
        <taxon>Spirurina</taxon>
        <taxon>Spiruromorpha</taxon>
        <taxon>Filarioidea</taxon>
        <taxon>Onchocercidae</taxon>
        <taxon>Loa</taxon>
    </lineage>
</organism>
<keyword evidence="7" id="KW-0805">Transcription regulation</keyword>
<dbReference type="WBParaSite" id="EN70_2827">
    <property type="protein sequence ID" value="EN70_2827"/>
    <property type="gene ID" value="EN70_2827"/>
</dbReference>
<dbReference type="GO" id="GO:0000978">
    <property type="term" value="F:RNA polymerase II cis-regulatory region sequence-specific DNA binding"/>
    <property type="evidence" value="ECO:0007669"/>
    <property type="project" value="TreeGrafter"/>
</dbReference>
<evidence type="ECO:0000313" key="12">
    <source>
        <dbReference type="WBParaSite" id="EN70_2827"/>
    </source>
</evidence>
<evidence type="ECO:0000256" key="9">
    <source>
        <dbReference type="ARBA" id="ARBA00023242"/>
    </source>
</evidence>
<accession>A0A1I7VI41</accession>
<dbReference type="InterPro" id="IPR002515">
    <property type="entry name" value="Znf_C2H2C"/>
</dbReference>
<evidence type="ECO:0000256" key="1">
    <source>
        <dbReference type="ARBA" id="ARBA00004123"/>
    </source>
</evidence>
<dbReference type="PROSITE" id="PS51802">
    <property type="entry name" value="ZF_CCHHC"/>
    <property type="match status" value="2"/>
</dbReference>
<feature type="region of interest" description="Disordered" evidence="10">
    <location>
        <begin position="103"/>
        <end position="135"/>
    </location>
</feature>
<dbReference type="Proteomes" id="UP000095285">
    <property type="component" value="Unassembled WGS sequence"/>
</dbReference>
<dbReference type="GO" id="GO:0007399">
    <property type="term" value="P:nervous system development"/>
    <property type="evidence" value="ECO:0007669"/>
    <property type="project" value="UniProtKB-KW"/>
</dbReference>
<evidence type="ECO:0000313" key="11">
    <source>
        <dbReference type="Proteomes" id="UP000095285"/>
    </source>
</evidence>
<keyword evidence="11" id="KW-1185">Reference proteome</keyword>
<feature type="region of interest" description="Disordered" evidence="10">
    <location>
        <begin position="302"/>
        <end position="321"/>
    </location>
</feature>
<keyword evidence="9" id="KW-0539">Nucleus</keyword>
<evidence type="ECO:0000256" key="5">
    <source>
        <dbReference type="ARBA" id="ARBA00022771"/>
    </source>
</evidence>
<evidence type="ECO:0000256" key="7">
    <source>
        <dbReference type="ARBA" id="ARBA00023015"/>
    </source>
</evidence>
<evidence type="ECO:0000256" key="10">
    <source>
        <dbReference type="SAM" id="MobiDB-lite"/>
    </source>
</evidence>
<evidence type="ECO:0000256" key="3">
    <source>
        <dbReference type="ARBA" id="ARBA00022723"/>
    </source>
</evidence>